<organism evidence="3 4">
    <name type="scientific">Massilia glaciei</name>
    <dbReference type="NCBI Taxonomy" id="1524097"/>
    <lineage>
        <taxon>Bacteria</taxon>
        <taxon>Pseudomonadati</taxon>
        <taxon>Pseudomonadota</taxon>
        <taxon>Betaproteobacteria</taxon>
        <taxon>Burkholderiales</taxon>
        <taxon>Oxalobacteraceae</taxon>
        <taxon>Telluria group</taxon>
        <taxon>Massilia</taxon>
    </lineage>
</organism>
<evidence type="ECO:0000313" key="4">
    <source>
        <dbReference type="Proteomes" id="UP000241421"/>
    </source>
</evidence>
<evidence type="ECO:0000256" key="1">
    <source>
        <dbReference type="SAM" id="MobiDB-lite"/>
    </source>
</evidence>
<sequence length="103" mass="10716">MLLESPPMPYSNPPQPALRSLGGLAVTVAVHAILLLAWQTARRATAPEAPSDNAAMFVVPAPVYILPRPLKPVKPVKPLKPRLPPAPLARPAGAVARSGPAPA</sequence>
<evidence type="ECO:0000256" key="2">
    <source>
        <dbReference type="SAM" id="Phobius"/>
    </source>
</evidence>
<comment type="caution">
    <text evidence="3">The sequence shown here is derived from an EMBL/GenBank/DDBJ whole genome shotgun (WGS) entry which is preliminary data.</text>
</comment>
<protein>
    <submittedName>
        <fullName evidence="3">Uncharacterized protein</fullName>
    </submittedName>
</protein>
<dbReference type="Proteomes" id="UP000241421">
    <property type="component" value="Unassembled WGS sequence"/>
</dbReference>
<keyword evidence="4" id="KW-1185">Reference proteome</keyword>
<feature type="transmembrane region" description="Helical" evidence="2">
    <location>
        <begin position="20"/>
        <end position="38"/>
    </location>
</feature>
<keyword evidence="2" id="KW-1133">Transmembrane helix</keyword>
<evidence type="ECO:0000313" key="3">
    <source>
        <dbReference type="EMBL" id="PWF41734.1"/>
    </source>
</evidence>
<dbReference type="AlphaFoldDB" id="A0A2U2HE77"/>
<gene>
    <name evidence="3" type="ORF">C7C56_023950</name>
</gene>
<reference evidence="3 4" key="1">
    <citation type="submission" date="2018-04" db="EMBL/GenBank/DDBJ databases">
        <title>Massilia violaceinigra sp. nov., a novel purple-pigmented bacterium isolated from Tianshan glacier, Xinjiang, China.</title>
        <authorList>
            <person name="Wang H."/>
        </authorList>
    </citation>
    <scope>NUCLEOTIDE SEQUENCE [LARGE SCALE GENOMIC DNA]</scope>
    <source>
        <strain evidence="3 4">B448-2</strain>
    </source>
</reference>
<proteinExistence type="predicted"/>
<name>A0A2U2HE77_9BURK</name>
<feature type="non-terminal residue" evidence="3">
    <location>
        <position position="103"/>
    </location>
</feature>
<keyword evidence="2" id="KW-0812">Transmembrane</keyword>
<keyword evidence="2" id="KW-0472">Membrane</keyword>
<dbReference type="EMBL" id="PXWF02000309">
    <property type="protein sequence ID" value="PWF41734.1"/>
    <property type="molecule type" value="Genomic_DNA"/>
</dbReference>
<feature type="region of interest" description="Disordered" evidence="1">
    <location>
        <begin position="77"/>
        <end position="103"/>
    </location>
</feature>
<accession>A0A2U2HE77</accession>